<dbReference type="EMBL" id="OW240920">
    <property type="protein sequence ID" value="CAH2316311.1"/>
    <property type="molecule type" value="Genomic_DNA"/>
</dbReference>
<evidence type="ECO:0000256" key="4">
    <source>
        <dbReference type="ARBA" id="ARBA00012224"/>
    </source>
</evidence>
<accession>A0AAD1WPR4</accession>
<proteinExistence type="inferred from homology"/>
<evidence type="ECO:0000256" key="11">
    <source>
        <dbReference type="ARBA" id="ARBA00022990"/>
    </source>
</evidence>
<evidence type="ECO:0000256" key="17">
    <source>
        <dbReference type="ARBA" id="ARBA00031371"/>
    </source>
</evidence>
<evidence type="ECO:0000256" key="21">
    <source>
        <dbReference type="ARBA" id="ARBA00047888"/>
    </source>
</evidence>
<dbReference type="PANTHER" id="PTHR43807:SF14">
    <property type="entry name" value="KYNURENINE--OXOGLUTARATE TRANSAMINASE 1"/>
    <property type="match status" value="1"/>
</dbReference>
<comment type="catalytic activity">
    <reaction evidence="21">
        <text>3-hydroxy-L-kynurenine + glyoxylate = xanthurenate + glycine + H2O</text>
        <dbReference type="Rhea" id="RHEA:65900"/>
        <dbReference type="ChEBI" id="CHEBI:15377"/>
        <dbReference type="ChEBI" id="CHEBI:36655"/>
        <dbReference type="ChEBI" id="CHEBI:57305"/>
        <dbReference type="ChEBI" id="CHEBI:58125"/>
        <dbReference type="ChEBI" id="CHEBI:71201"/>
        <dbReference type="EC" id="2.6.1.63"/>
    </reaction>
    <physiologicalReaction direction="left-to-right" evidence="21">
        <dbReference type="Rhea" id="RHEA:65901"/>
    </physiologicalReaction>
</comment>
<dbReference type="GO" id="GO:0047804">
    <property type="term" value="F:cysteine-S-conjugate beta-lyase activity"/>
    <property type="evidence" value="ECO:0007669"/>
    <property type="project" value="UniProtKB-EC"/>
</dbReference>
<keyword evidence="10" id="KW-0663">Pyridoxal phosphate</keyword>
<dbReference type="GO" id="GO:0005739">
    <property type="term" value="C:mitochondrion"/>
    <property type="evidence" value="ECO:0007669"/>
    <property type="project" value="TreeGrafter"/>
</dbReference>
<dbReference type="InterPro" id="IPR051326">
    <property type="entry name" value="Kynurenine-oxoglutarate_AT"/>
</dbReference>
<dbReference type="EC" id="2.6.1.7" evidence="5"/>
<comment type="catalytic activity">
    <reaction evidence="22">
        <text>an S-substituted L-cysteine + H2O = a thiol + pyruvate + NH4(+)</text>
        <dbReference type="Rhea" id="RHEA:18121"/>
        <dbReference type="ChEBI" id="CHEBI:15361"/>
        <dbReference type="ChEBI" id="CHEBI:15377"/>
        <dbReference type="ChEBI" id="CHEBI:28938"/>
        <dbReference type="ChEBI" id="CHEBI:29256"/>
        <dbReference type="ChEBI" id="CHEBI:58717"/>
        <dbReference type="EC" id="4.4.1.13"/>
    </reaction>
    <physiologicalReaction direction="left-to-right" evidence="22">
        <dbReference type="Rhea" id="RHEA:18122"/>
    </physiologicalReaction>
</comment>
<evidence type="ECO:0000256" key="7">
    <source>
        <dbReference type="ARBA" id="ARBA00019100"/>
    </source>
</evidence>
<dbReference type="FunFam" id="3.90.1150.10:FF:000021">
    <property type="entry name" value="Kynurenine--oxoglutarate transaminase 3"/>
    <property type="match status" value="1"/>
</dbReference>
<keyword evidence="12" id="KW-0456">Lyase</keyword>
<evidence type="ECO:0000256" key="5">
    <source>
        <dbReference type="ARBA" id="ARBA00012751"/>
    </source>
</evidence>
<feature type="domain" description="Aminotransferase class I/classII large" evidence="24">
    <location>
        <begin position="100"/>
        <end position="484"/>
    </location>
</feature>
<evidence type="ECO:0000256" key="23">
    <source>
        <dbReference type="ARBA" id="ARBA00054518"/>
    </source>
</evidence>
<organism evidence="25 26">
    <name type="scientific">Pelobates cultripes</name>
    <name type="common">Western spadefoot toad</name>
    <dbReference type="NCBI Taxonomy" id="61616"/>
    <lineage>
        <taxon>Eukaryota</taxon>
        <taxon>Metazoa</taxon>
        <taxon>Chordata</taxon>
        <taxon>Craniata</taxon>
        <taxon>Vertebrata</taxon>
        <taxon>Euteleostomi</taxon>
        <taxon>Amphibia</taxon>
        <taxon>Batrachia</taxon>
        <taxon>Anura</taxon>
        <taxon>Pelobatoidea</taxon>
        <taxon>Pelobatidae</taxon>
        <taxon>Pelobates</taxon>
    </lineage>
</organism>
<dbReference type="CDD" id="cd00609">
    <property type="entry name" value="AAT_like"/>
    <property type="match status" value="1"/>
</dbReference>
<sequence length="497" mass="56374">MIRLSARIQTHTLGIMTNKVQTLLCLHVYAWTGWGDHLSVYRASRFLSQFQRKGFKTCYSANFSLTAQDRMAKPIQARRLEGVDENIWVELVTLAAQYKTVNLGQGFPDFNPPRFVREAFAKAITEEHGLLNQYTRAFGHPPLVKVLARLFGQLLGQDLDPLTNVLVSVGAYGALYCTFQALVDDGDEVIIIEPFFDCYEPMVKMAGGKCVFIPLRPKTGNSEKSLTSGDWHLDPDELASKVNKHTKAIVINTPNNPLGKVFSKEELEIIADMCVKYNILCFSDEVYEWLVYDGNQHVRIASLPGMWERTITIGSAGKTFSATGWKVGWALGPDHLLKHLRTVHQNTVYHCATGAQEAIAQGFQKEEERLGKPDCYFVQLREELQRKRDHLYRCLVEVGMKPMSPQGSYFMVADISCFKSQVPPPSDPNIPYDHHFVKWMMKNKQLAAIPISAFFSAPHKKLFENFIRFCFVKEDTTLAAAEKILLNWSKESDVQNH</sequence>
<comment type="function">
    <text evidence="23">Catalyzes the irreversible transamination of the L-tryptophan metabolite L-kynurenine to form kynurenic acid (KA), an intermediate in the tryptophan catabolic pathway which is also a broad spectrum antagonist of the three ionotropic excitatory amino acid receptors among others. May catalyze the beta-elimination of S-conjugates and Se-conjugates of L-(seleno)cysteine, resulting in the cleavage of the C-S or C-Se bond. Has transaminase activity towards L-kynurenine, tryptophan, phenylalanine, serine, cysteine, methionine, histidine, glutamine and asparagine with glyoxylate as an amino group acceptor (in vitro). Has lower activity with 2-oxoglutarate as amino group acceptor (in vitro).</text>
</comment>
<dbReference type="SUPFAM" id="SSF53383">
    <property type="entry name" value="PLP-dependent transferases"/>
    <property type="match status" value="1"/>
</dbReference>
<evidence type="ECO:0000256" key="15">
    <source>
        <dbReference type="ARBA" id="ARBA00030993"/>
    </source>
</evidence>
<keyword evidence="26" id="KW-1185">Reference proteome</keyword>
<dbReference type="InterPro" id="IPR015422">
    <property type="entry name" value="PyrdxlP-dep_Trfase_small"/>
</dbReference>
<dbReference type="FunFam" id="3.40.640.10:FF:000024">
    <property type="entry name" value="Kynurenine--oxoglutarate transaminase 3"/>
    <property type="match status" value="1"/>
</dbReference>
<dbReference type="PANTHER" id="PTHR43807">
    <property type="entry name" value="FI04487P"/>
    <property type="match status" value="1"/>
</dbReference>
<keyword evidence="9" id="KW-0808">Transferase</keyword>
<dbReference type="InterPro" id="IPR015421">
    <property type="entry name" value="PyrdxlP-dep_Trfase_major"/>
</dbReference>
<dbReference type="InterPro" id="IPR004839">
    <property type="entry name" value="Aminotransferase_I/II_large"/>
</dbReference>
<evidence type="ECO:0000256" key="6">
    <source>
        <dbReference type="ARBA" id="ARBA00013010"/>
    </source>
</evidence>
<evidence type="ECO:0000256" key="16">
    <source>
        <dbReference type="ARBA" id="ARBA00031198"/>
    </source>
</evidence>
<dbReference type="Pfam" id="PF00155">
    <property type="entry name" value="Aminotran_1_2"/>
    <property type="match status" value="1"/>
</dbReference>
<evidence type="ECO:0000256" key="9">
    <source>
        <dbReference type="ARBA" id="ARBA00022679"/>
    </source>
</evidence>
<protein>
    <recommendedName>
        <fullName evidence="7">Kynurenine--oxoglutarate transaminase 3</fullName>
        <ecNumber evidence="6">2.6.1.63</ecNumber>
        <ecNumber evidence="5">2.6.1.7</ecNumber>
        <ecNumber evidence="4">4.4.1.13</ecNumber>
    </recommendedName>
    <alternativeName>
        <fullName evidence="18">Cysteine-S-conjugate beta-lyase 2</fullName>
    </alternativeName>
    <alternativeName>
        <fullName evidence="14">Kynurenine aminotransferase 3</fullName>
    </alternativeName>
    <alternativeName>
        <fullName evidence="15">Kynurenine aminotransferase III</fullName>
    </alternativeName>
    <alternativeName>
        <fullName evidence="16">Kynurenine--glyoxylate transaminase</fullName>
    </alternativeName>
    <alternativeName>
        <fullName evidence="17">Kynurenine--oxoglutarate transaminase III</fullName>
    </alternativeName>
</protein>
<dbReference type="GO" id="GO:0047315">
    <property type="term" value="F:kynurenine-glyoxylate transaminase activity"/>
    <property type="evidence" value="ECO:0007669"/>
    <property type="project" value="UniProtKB-EC"/>
</dbReference>
<dbReference type="AlphaFoldDB" id="A0AAD1WPR4"/>
<evidence type="ECO:0000313" key="25">
    <source>
        <dbReference type="EMBL" id="CAH2316311.1"/>
    </source>
</evidence>
<dbReference type="InterPro" id="IPR015424">
    <property type="entry name" value="PyrdxlP-dep_Trfase"/>
</dbReference>
<comment type="similarity">
    <text evidence="2">Belongs to the class-I pyridoxal-phosphate-dependent aminotransferase family.</text>
</comment>
<dbReference type="Proteomes" id="UP001295444">
    <property type="component" value="Chromosome 09"/>
</dbReference>
<dbReference type="EC" id="4.4.1.13" evidence="4"/>
<reference evidence="25" key="1">
    <citation type="submission" date="2022-03" db="EMBL/GenBank/DDBJ databases">
        <authorList>
            <person name="Alioto T."/>
            <person name="Alioto T."/>
            <person name="Gomez Garrido J."/>
        </authorList>
    </citation>
    <scope>NUCLEOTIDE SEQUENCE</scope>
</reference>
<evidence type="ECO:0000256" key="2">
    <source>
        <dbReference type="ARBA" id="ARBA00007441"/>
    </source>
</evidence>
<dbReference type="FunFam" id="3.90.1150.10:FF:000275">
    <property type="entry name" value="kynurenine--oxoglutarate transaminase 1"/>
    <property type="match status" value="1"/>
</dbReference>
<evidence type="ECO:0000256" key="19">
    <source>
        <dbReference type="ARBA" id="ARBA00047478"/>
    </source>
</evidence>
<evidence type="ECO:0000256" key="12">
    <source>
        <dbReference type="ARBA" id="ARBA00023239"/>
    </source>
</evidence>
<keyword evidence="8" id="KW-0032">Aminotransferase</keyword>
<evidence type="ECO:0000256" key="8">
    <source>
        <dbReference type="ARBA" id="ARBA00022576"/>
    </source>
</evidence>
<dbReference type="EC" id="2.6.1.63" evidence="6"/>
<comment type="pathway">
    <text evidence="13">Amino-acid degradation; L-kynurenine degradation; kynurenate from L-kynurenine: step 1/2.</text>
</comment>
<dbReference type="Gene3D" id="3.90.1150.10">
    <property type="entry name" value="Aspartate Aminotransferase, domain 1"/>
    <property type="match status" value="1"/>
</dbReference>
<evidence type="ECO:0000313" key="26">
    <source>
        <dbReference type="Proteomes" id="UP001295444"/>
    </source>
</evidence>
<name>A0AAD1WPR4_PELCU</name>
<comment type="cofactor">
    <cofactor evidence="1">
        <name>pyridoxal 5'-phosphate</name>
        <dbReference type="ChEBI" id="CHEBI:597326"/>
    </cofactor>
</comment>
<comment type="catalytic activity">
    <reaction evidence="20">
        <text>L-kynurenine + glyoxylate = kynurenate + glycine + H2O</text>
        <dbReference type="Rhea" id="RHEA:65896"/>
        <dbReference type="ChEBI" id="CHEBI:15377"/>
        <dbReference type="ChEBI" id="CHEBI:36655"/>
        <dbReference type="ChEBI" id="CHEBI:57305"/>
        <dbReference type="ChEBI" id="CHEBI:57959"/>
        <dbReference type="ChEBI" id="CHEBI:58454"/>
        <dbReference type="EC" id="2.6.1.63"/>
    </reaction>
    <physiologicalReaction direction="left-to-right" evidence="20">
        <dbReference type="Rhea" id="RHEA:65897"/>
    </physiologicalReaction>
</comment>
<evidence type="ECO:0000256" key="13">
    <source>
        <dbReference type="ARBA" id="ARBA00024016"/>
    </source>
</evidence>
<keyword evidence="11" id="KW-0007">Acetylation</keyword>
<evidence type="ECO:0000256" key="10">
    <source>
        <dbReference type="ARBA" id="ARBA00022898"/>
    </source>
</evidence>
<dbReference type="GO" id="GO:0070189">
    <property type="term" value="P:kynurenine metabolic process"/>
    <property type="evidence" value="ECO:0007669"/>
    <property type="project" value="UniProtKB-ARBA"/>
</dbReference>
<evidence type="ECO:0000256" key="1">
    <source>
        <dbReference type="ARBA" id="ARBA00001933"/>
    </source>
</evidence>
<gene>
    <name evidence="25" type="ORF">PECUL_23A010903</name>
</gene>
<comment type="catalytic activity">
    <reaction evidence="19">
        <text>L-kynurenine + 2-oxoglutarate = kynurenate + L-glutamate + H2O</text>
        <dbReference type="Rhea" id="RHEA:65560"/>
        <dbReference type="ChEBI" id="CHEBI:15377"/>
        <dbReference type="ChEBI" id="CHEBI:16810"/>
        <dbReference type="ChEBI" id="CHEBI:29985"/>
        <dbReference type="ChEBI" id="CHEBI:57959"/>
        <dbReference type="ChEBI" id="CHEBI:58454"/>
        <dbReference type="EC" id="2.6.1.7"/>
    </reaction>
    <physiologicalReaction direction="left-to-right" evidence="19">
        <dbReference type="Rhea" id="RHEA:65561"/>
    </physiologicalReaction>
</comment>
<evidence type="ECO:0000259" key="24">
    <source>
        <dbReference type="Pfam" id="PF00155"/>
    </source>
</evidence>
<evidence type="ECO:0000256" key="18">
    <source>
        <dbReference type="ARBA" id="ARBA00031600"/>
    </source>
</evidence>
<evidence type="ECO:0000256" key="3">
    <source>
        <dbReference type="ARBA" id="ARBA00011738"/>
    </source>
</evidence>
<dbReference type="GO" id="GO:0016212">
    <property type="term" value="F:kynurenine-oxoglutarate transaminase activity"/>
    <property type="evidence" value="ECO:0007669"/>
    <property type="project" value="UniProtKB-EC"/>
</dbReference>
<evidence type="ECO:0000256" key="20">
    <source>
        <dbReference type="ARBA" id="ARBA00047677"/>
    </source>
</evidence>
<evidence type="ECO:0000256" key="22">
    <source>
        <dbReference type="ARBA" id="ARBA00049325"/>
    </source>
</evidence>
<dbReference type="GO" id="GO:0030170">
    <property type="term" value="F:pyridoxal phosphate binding"/>
    <property type="evidence" value="ECO:0007669"/>
    <property type="project" value="InterPro"/>
</dbReference>
<comment type="subunit">
    <text evidence="3">Homodimer.</text>
</comment>
<evidence type="ECO:0000256" key="14">
    <source>
        <dbReference type="ARBA" id="ARBA00029778"/>
    </source>
</evidence>
<dbReference type="Gene3D" id="3.40.640.10">
    <property type="entry name" value="Type I PLP-dependent aspartate aminotransferase-like (Major domain)"/>
    <property type="match status" value="1"/>
</dbReference>